<feature type="transmembrane region" description="Helical" evidence="6">
    <location>
        <begin position="317"/>
        <end position="350"/>
    </location>
</feature>
<feature type="transmembrane region" description="Helical" evidence="6">
    <location>
        <begin position="169"/>
        <end position="187"/>
    </location>
</feature>
<reference evidence="7" key="1">
    <citation type="submission" date="2022-05" db="EMBL/GenBank/DDBJ databases">
        <authorList>
            <person name="Pankratov T."/>
        </authorList>
    </citation>
    <scope>NUCLEOTIDE SEQUENCE</scope>
    <source>
        <strain evidence="7">BP6-180914</strain>
    </source>
</reference>
<keyword evidence="8" id="KW-1185">Reference proteome</keyword>
<dbReference type="InterPro" id="IPR002549">
    <property type="entry name" value="AI-2E-like"/>
</dbReference>
<comment type="caution">
    <text evidence="7">The sequence shown here is derived from an EMBL/GenBank/DDBJ whole genome shotgun (WGS) entry which is preliminary data.</text>
</comment>
<feature type="transmembrane region" description="Helical" evidence="6">
    <location>
        <begin position="224"/>
        <end position="245"/>
    </location>
</feature>
<dbReference type="Proteomes" id="UP001165667">
    <property type="component" value="Unassembled WGS sequence"/>
</dbReference>
<protein>
    <submittedName>
        <fullName evidence="7">AI-2E family transporter</fullName>
    </submittedName>
</protein>
<dbReference type="EMBL" id="JAMOIM010000011">
    <property type="protein sequence ID" value="MCW6509782.1"/>
    <property type="molecule type" value="Genomic_DNA"/>
</dbReference>
<accession>A0AA42CNV3</accession>
<keyword evidence="3 6" id="KW-0812">Transmembrane</keyword>
<name>A0AA42CNV3_9HYPH</name>
<feature type="transmembrane region" description="Helical" evidence="6">
    <location>
        <begin position="286"/>
        <end position="305"/>
    </location>
</feature>
<evidence type="ECO:0000256" key="3">
    <source>
        <dbReference type="ARBA" id="ARBA00022692"/>
    </source>
</evidence>
<dbReference type="PANTHER" id="PTHR21716:SF61">
    <property type="entry name" value="BLR8064 PROTEIN"/>
    <property type="match status" value="1"/>
</dbReference>
<dbReference type="PANTHER" id="PTHR21716">
    <property type="entry name" value="TRANSMEMBRANE PROTEIN"/>
    <property type="match status" value="1"/>
</dbReference>
<evidence type="ECO:0000256" key="1">
    <source>
        <dbReference type="ARBA" id="ARBA00004141"/>
    </source>
</evidence>
<evidence type="ECO:0000256" key="4">
    <source>
        <dbReference type="ARBA" id="ARBA00022989"/>
    </source>
</evidence>
<dbReference type="RefSeq" id="WP_282586151.1">
    <property type="nucleotide sequence ID" value="NZ_JAMOIM010000011.1"/>
</dbReference>
<dbReference type="AlphaFoldDB" id="A0AA42CNV3"/>
<gene>
    <name evidence="7" type="ORF">M8523_17330</name>
</gene>
<evidence type="ECO:0000256" key="2">
    <source>
        <dbReference type="ARBA" id="ARBA00009773"/>
    </source>
</evidence>
<evidence type="ECO:0000256" key="5">
    <source>
        <dbReference type="ARBA" id="ARBA00023136"/>
    </source>
</evidence>
<keyword evidence="5 6" id="KW-0472">Membrane</keyword>
<feature type="transmembrane region" description="Helical" evidence="6">
    <location>
        <begin position="21"/>
        <end position="38"/>
    </location>
</feature>
<evidence type="ECO:0000313" key="7">
    <source>
        <dbReference type="EMBL" id="MCW6509782.1"/>
    </source>
</evidence>
<dbReference type="GO" id="GO:0016020">
    <property type="term" value="C:membrane"/>
    <property type="evidence" value="ECO:0007669"/>
    <property type="project" value="UniProtKB-SubCell"/>
</dbReference>
<comment type="similarity">
    <text evidence="2">Belongs to the autoinducer-2 exporter (AI-2E) (TC 2.A.86) family.</text>
</comment>
<feature type="transmembrane region" description="Helical" evidence="6">
    <location>
        <begin position="251"/>
        <end position="279"/>
    </location>
</feature>
<evidence type="ECO:0000256" key="6">
    <source>
        <dbReference type="SAM" id="Phobius"/>
    </source>
</evidence>
<sequence length="374" mass="40431">MRTIIEHRGRLRETPERMQRYARMALVIGLMALGLWILQGFLGALVWAAILVVALGPIYERACRAWPGGRRAAWPTVFTTMAGLVIIVPLVVIAVQVGRETHDFMEFVHGVERSGIPVPAWVEHLPLVGKPMAGWWSNNLASSFDTNDFLKHLNRNSVFSVTREYGVKLVHRVVTFVFTLMTLFFLFRNGPELASEMLHASHRLFGPRGEHIARQMVASIHGTVDGLVLVGIGEGFALGVAYYFTGVPHPVLLGAVTAVAAMIPFGAAVAFCGAGIFLVAQGAPGLGIIVVAIGMAVVGIADHLIRPAVIGGATKLPFLWVLLGILGGVETFGLLGLFLGPAVMSALILLWRELVRHEPAEDDAMASPRMVRSS</sequence>
<feature type="transmembrane region" description="Helical" evidence="6">
    <location>
        <begin position="72"/>
        <end position="95"/>
    </location>
</feature>
<evidence type="ECO:0000313" key="8">
    <source>
        <dbReference type="Proteomes" id="UP001165667"/>
    </source>
</evidence>
<comment type="subcellular location">
    <subcellularLocation>
        <location evidence="1">Membrane</location>
        <topology evidence="1">Multi-pass membrane protein</topology>
    </subcellularLocation>
</comment>
<keyword evidence="4 6" id="KW-1133">Transmembrane helix</keyword>
<organism evidence="7 8">
    <name type="scientific">Lichenifustis flavocetrariae</name>
    <dbReference type="NCBI Taxonomy" id="2949735"/>
    <lineage>
        <taxon>Bacteria</taxon>
        <taxon>Pseudomonadati</taxon>
        <taxon>Pseudomonadota</taxon>
        <taxon>Alphaproteobacteria</taxon>
        <taxon>Hyphomicrobiales</taxon>
        <taxon>Lichenihabitantaceae</taxon>
        <taxon>Lichenifustis</taxon>
    </lineage>
</organism>
<proteinExistence type="inferred from homology"/>
<dbReference type="Pfam" id="PF01594">
    <property type="entry name" value="AI-2E_transport"/>
    <property type="match status" value="1"/>
</dbReference>